<keyword evidence="2" id="KW-1185">Reference proteome</keyword>
<sequence>MTRHVIDKPKERHPEIRAREYVRLEREAGPHRAVTRLHARKLGARGMARLSQFLRIERGHEA</sequence>
<dbReference type="AlphaFoldDB" id="A0A1G7EV76"/>
<accession>A0A1G7EV76</accession>
<dbReference type="STRING" id="521013.SAMN04488567_2305"/>
<dbReference type="Proteomes" id="UP000198922">
    <property type="component" value="Unassembled WGS sequence"/>
</dbReference>
<proteinExistence type="predicted"/>
<evidence type="ECO:0000313" key="2">
    <source>
        <dbReference type="Proteomes" id="UP000198922"/>
    </source>
</evidence>
<protein>
    <submittedName>
        <fullName evidence="1">Uncharacterized protein</fullName>
    </submittedName>
</protein>
<reference evidence="2" key="1">
    <citation type="submission" date="2016-10" db="EMBL/GenBank/DDBJ databases">
        <authorList>
            <person name="Varghese N."/>
            <person name="Submissions S."/>
        </authorList>
    </citation>
    <scope>NUCLEOTIDE SEQUENCE [LARGE SCALE GENOMIC DNA]</scope>
    <source>
        <strain evidence="2">DSM 21424</strain>
    </source>
</reference>
<dbReference type="EMBL" id="FNAT01000003">
    <property type="protein sequence ID" value="SDE67502.1"/>
    <property type="molecule type" value="Genomic_DNA"/>
</dbReference>
<dbReference type="RefSeq" id="WP_090112087.1">
    <property type="nucleotide sequence ID" value="NZ_FNAT01000003.1"/>
</dbReference>
<organism evidence="1 2">
    <name type="scientific">Limimaricola pyoseonensis</name>
    <dbReference type="NCBI Taxonomy" id="521013"/>
    <lineage>
        <taxon>Bacteria</taxon>
        <taxon>Pseudomonadati</taxon>
        <taxon>Pseudomonadota</taxon>
        <taxon>Alphaproteobacteria</taxon>
        <taxon>Rhodobacterales</taxon>
        <taxon>Paracoccaceae</taxon>
        <taxon>Limimaricola</taxon>
    </lineage>
</organism>
<dbReference type="OrthoDB" id="7874235at2"/>
<name>A0A1G7EV76_9RHOB</name>
<evidence type="ECO:0000313" key="1">
    <source>
        <dbReference type="EMBL" id="SDE67502.1"/>
    </source>
</evidence>
<gene>
    <name evidence="1" type="ORF">SAMN04488567_2305</name>
</gene>